<dbReference type="Proteomes" id="UP000018936">
    <property type="component" value="Unassembled WGS sequence"/>
</dbReference>
<dbReference type="AlphaFoldDB" id="V8NR13"/>
<accession>V8NR13</accession>
<protein>
    <submittedName>
        <fullName evidence="1">Tumor necrosis factor alpha-induced protein 2</fullName>
    </submittedName>
</protein>
<proteinExistence type="predicted"/>
<dbReference type="OrthoDB" id="190098at2759"/>
<sequence>MNIFSILEDIRVTGFNVLLEPLFQESKTLLRNFNERRWASCSDLMDEIITCMDARVRVFKMLKNPHRQGLVLLSERASIARRCFHGHVAGMTICRGAYPVTWCWGFKLRTIWSTSLAS</sequence>
<name>V8NR13_OPHHA</name>
<reference evidence="1 2" key="1">
    <citation type="journal article" date="2013" name="Proc. Natl. Acad. Sci. U.S.A.">
        <title>The king cobra genome reveals dynamic gene evolution and adaptation in the snake venom system.</title>
        <authorList>
            <person name="Vonk F.J."/>
            <person name="Casewell N.R."/>
            <person name="Henkel C.V."/>
            <person name="Heimberg A.M."/>
            <person name="Jansen H.J."/>
            <person name="McCleary R.J."/>
            <person name="Kerkkamp H.M."/>
            <person name="Vos R.A."/>
            <person name="Guerreiro I."/>
            <person name="Calvete J.J."/>
            <person name="Wuster W."/>
            <person name="Woods A.E."/>
            <person name="Logan J.M."/>
            <person name="Harrison R.A."/>
            <person name="Castoe T.A."/>
            <person name="de Koning A.P."/>
            <person name="Pollock D.D."/>
            <person name="Yandell M."/>
            <person name="Calderon D."/>
            <person name="Renjifo C."/>
            <person name="Currier R.B."/>
            <person name="Salgado D."/>
            <person name="Pla D."/>
            <person name="Sanz L."/>
            <person name="Hyder A.S."/>
            <person name="Ribeiro J.M."/>
            <person name="Arntzen J.W."/>
            <person name="van den Thillart G.E."/>
            <person name="Boetzer M."/>
            <person name="Pirovano W."/>
            <person name="Dirks R.P."/>
            <person name="Spaink H.P."/>
            <person name="Duboule D."/>
            <person name="McGlinn E."/>
            <person name="Kini R.M."/>
            <person name="Richardson M.K."/>
        </authorList>
    </citation>
    <scope>NUCLEOTIDE SEQUENCE</scope>
    <source>
        <tissue evidence="1">Blood</tissue>
    </source>
</reference>
<evidence type="ECO:0000313" key="2">
    <source>
        <dbReference type="Proteomes" id="UP000018936"/>
    </source>
</evidence>
<keyword evidence="2" id="KW-1185">Reference proteome</keyword>
<comment type="caution">
    <text evidence="1">The sequence shown here is derived from an EMBL/GenBank/DDBJ whole genome shotgun (WGS) entry which is preliminary data.</text>
</comment>
<dbReference type="EMBL" id="AZIM01002389">
    <property type="protein sequence ID" value="ETE64123.1"/>
    <property type="molecule type" value="Genomic_DNA"/>
</dbReference>
<gene>
    <name evidence="1" type="primary">Tnfaip2</name>
    <name evidence="1" type="ORF">L345_10112</name>
</gene>
<evidence type="ECO:0000313" key="1">
    <source>
        <dbReference type="EMBL" id="ETE64123.1"/>
    </source>
</evidence>
<organism evidence="1 2">
    <name type="scientific">Ophiophagus hannah</name>
    <name type="common">King cobra</name>
    <name type="synonym">Naja hannah</name>
    <dbReference type="NCBI Taxonomy" id="8665"/>
    <lineage>
        <taxon>Eukaryota</taxon>
        <taxon>Metazoa</taxon>
        <taxon>Chordata</taxon>
        <taxon>Craniata</taxon>
        <taxon>Vertebrata</taxon>
        <taxon>Euteleostomi</taxon>
        <taxon>Lepidosauria</taxon>
        <taxon>Squamata</taxon>
        <taxon>Bifurcata</taxon>
        <taxon>Unidentata</taxon>
        <taxon>Episquamata</taxon>
        <taxon>Toxicofera</taxon>
        <taxon>Serpentes</taxon>
        <taxon>Colubroidea</taxon>
        <taxon>Elapidae</taxon>
        <taxon>Elapinae</taxon>
        <taxon>Ophiophagus</taxon>
    </lineage>
</organism>